<protein>
    <submittedName>
        <fullName evidence="1">Uncharacterized protein</fullName>
    </submittedName>
</protein>
<organism evidence="1 2">
    <name type="scientific">Rhodotorula toruloides (strain NP11)</name>
    <name type="common">Yeast</name>
    <name type="synonym">Rhodosporidium toruloides</name>
    <dbReference type="NCBI Taxonomy" id="1130832"/>
    <lineage>
        <taxon>Eukaryota</taxon>
        <taxon>Fungi</taxon>
        <taxon>Dikarya</taxon>
        <taxon>Basidiomycota</taxon>
        <taxon>Pucciniomycotina</taxon>
        <taxon>Microbotryomycetes</taxon>
        <taxon>Sporidiobolales</taxon>
        <taxon>Sporidiobolaceae</taxon>
        <taxon>Rhodotorula</taxon>
    </lineage>
</organism>
<keyword evidence="2" id="KW-1185">Reference proteome</keyword>
<sequence length="733" mass="82846">MSSNFRARSRPPGMRVEVLDNARFVHRPLDVSSRDAIPLRQLYELLDGLKTPDWAEPRQKWNDAVSRFKRDIRALFPETAYGSGVSRDWAKRLFIYPEPAHGSWKEVQELEGEKWEDREPTGQLWFGVRLATELKNIRDGNGVDEVDDLAAIHHDLKHVKLVLLGYRAVNVLQHNFSHASRLGYAFSDFLDLLNSISPPTLMHGHRIDEGSEDEFARYIATYPATLESETDGEAGWQKSGLSCCRVCNGASFHVTLRQFSPTLSLHPCHILSASRPPSPALFRQPAHPICRHTLEFSCFTHSSQPRRKRASSACRRVRGQPSAGLRTLSSLSRFSLLRPATSLMSDLSHTVGSRHPHERAHVFAAASETWRPAGISGRDAIPLDTFHRIIRDFSVPKWTKGDRRWKEAFYDFKRELTALFPATPEGMHEWNKLLFRYDRPAREDQRWPDLREFDEGRWKGHKRTGQFTLYVPALTAICEENPIDGIFLQDGFIAPLREVKHALLGVRAIFVLLHNFNKATTAGYSFNDFNDLLSSIAAPIHHDGEVLDADAMSELEAAVEEYKEEIRSKIRKAADWHNLAVMVRPANAAVLGTLYIAITVRNNKTSIESGRWNAKAIVKNAQVLSGSIDTIRQISESLPRAPGIPHRRQAARGLAGLCRAWTFRSSSAASASSARAQTRAHHLRLRRYSKVGRFGTVQPDIRRFSAETLSFLARHVGLEDAESATREHRAGRV</sequence>
<evidence type="ECO:0000313" key="1">
    <source>
        <dbReference type="EMBL" id="EMS18510.1"/>
    </source>
</evidence>
<dbReference type="AlphaFoldDB" id="M7WKZ1"/>
<evidence type="ECO:0000313" key="2">
    <source>
        <dbReference type="Proteomes" id="UP000016926"/>
    </source>
</evidence>
<proteinExistence type="predicted"/>
<reference evidence="1 2" key="1">
    <citation type="journal article" date="2012" name="Nat. Commun.">
        <title>A multi-omic map of the lipid-producing yeast Rhodosporidium toruloides.</title>
        <authorList>
            <person name="Zhu Z."/>
            <person name="Zhang S."/>
            <person name="Liu H."/>
            <person name="Shen H."/>
            <person name="Lin X."/>
            <person name="Yang F."/>
            <person name="Zhou Y.J."/>
            <person name="Jin G."/>
            <person name="Ye M."/>
            <person name="Zou H."/>
            <person name="Zou H."/>
            <person name="Zhao Z.K."/>
        </authorList>
    </citation>
    <scope>NUCLEOTIDE SEQUENCE [LARGE SCALE GENOMIC DNA]</scope>
    <source>
        <strain evidence="1 2">NP11</strain>
    </source>
</reference>
<dbReference type="RefSeq" id="XP_016269629.1">
    <property type="nucleotide sequence ID" value="XM_016419568.1"/>
</dbReference>
<accession>M7WKZ1</accession>
<dbReference type="Proteomes" id="UP000016926">
    <property type="component" value="Unassembled WGS sequence"/>
</dbReference>
<dbReference type="EMBL" id="KB722679">
    <property type="protein sequence ID" value="EMS18510.1"/>
    <property type="molecule type" value="Genomic_DNA"/>
</dbReference>
<dbReference type="OrthoDB" id="10494290at2759"/>
<name>M7WKZ1_RHOT1</name>
<gene>
    <name evidence="1" type="ORF">RHTO_05907</name>
</gene>
<dbReference type="GeneID" id="27369920"/>
<dbReference type="HOGENOM" id="CLU_378185_0_0_1"/>